<dbReference type="Pfam" id="PF13632">
    <property type="entry name" value="Glyco_trans_2_3"/>
    <property type="match status" value="1"/>
</dbReference>
<feature type="domain" description="Glycosyltransferase 2-like" evidence="5">
    <location>
        <begin position="86"/>
        <end position="143"/>
    </location>
</feature>
<evidence type="ECO:0000256" key="3">
    <source>
        <dbReference type="ARBA" id="ARBA00022679"/>
    </source>
</evidence>
<dbReference type="PANTHER" id="PTHR43630:SF1">
    <property type="entry name" value="POLY-BETA-1,6-N-ACETYL-D-GLUCOSAMINE SYNTHASE"/>
    <property type="match status" value="1"/>
</dbReference>
<dbReference type="EMBL" id="JACOPQ010000016">
    <property type="protein sequence ID" value="MBC5738494.1"/>
    <property type="molecule type" value="Genomic_DNA"/>
</dbReference>
<evidence type="ECO:0000256" key="1">
    <source>
        <dbReference type="ARBA" id="ARBA00006739"/>
    </source>
</evidence>
<name>A0A8J6JNZ1_9FIRM</name>
<feature type="transmembrane region" description="Helical" evidence="4">
    <location>
        <begin position="413"/>
        <end position="434"/>
    </location>
</feature>
<proteinExistence type="inferred from homology"/>
<keyword evidence="4" id="KW-0472">Membrane</keyword>
<dbReference type="InterPro" id="IPR029044">
    <property type="entry name" value="Nucleotide-diphossugar_trans"/>
</dbReference>
<feature type="transmembrane region" description="Helical" evidence="4">
    <location>
        <begin position="38"/>
        <end position="65"/>
    </location>
</feature>
<dbReference type="InterPro" id="IPR001173">
    <property type="entry name" value="Glyco_trans_2-like"/>
</dbReference>
<accession>A0A8J6JNZ1</accession>
<dbReference type="AlphaFoldDB" id="A0A8J6JNZ1"/>
<keyword evidence="2" id="KW-0328">Glycosyltransferase</keyword>
<gene>
    <name evidence="7" type="ORF">H8S62_15890</name>
</gene>
<feature type="domain" description="Glycosyltransferase 2-like" evidence="6">
    <location>
        <begin position="191"/>
        <end position="402"/>
    </location>
</feature>
<keyword evidence="4" id="KW-0812">Transmembrane</keyword>
<evidence type="ECO:0000313" key="8">
    <source>
        <dbReference type="Proteomes" id="UP000607645"/>
    </source>
</evidence>
<evidence type="ECO:0000256" key="2">
    <source>
        <dbReference type="ARBA" id="ARBA00022676"/>
    </source>
</evidence>
<keyword evidence="8" id="KW-1185">Reference proteome</keyword>
<feature type="transmembrane region" description="Helical" evidence="4">
    <location>
        <begin position="375"/>
        <end position="401"/>
    </location>
</feature>
<dbReference type="SUPFAM" id="SSF53448">
    <property type="entry name" value="Nucleotide-diphospho-sugar transferases"/>
    <property type="match status" value="1"/>
</dbReference>
<keyword evidence="3" id="KW-0808">Transferase</keyword>
<comment type="similarity">
    <text evidence="1">Belongs to the glycosyltransferase 2 family.</text>
</comment>
<reference evidence="7" key="1">
    <citation type="submission" date="2020-08" db="EMBL/GenBank/DDBJ databases">
        <title>Genome public.</title>
        <authorList>
            <person name="Liu C."/>
            <person name="Sun Q."/>
        </authorList>
    </citation>
    <scope>NUCLEOTIDE SEQUENCE</scope>
    <source>
        <strain evidence="7">NSJ-52</strain>
    </source>
</reference>
<dbReference type="Pfam" id="PF00535">
    <property type="entry name" value="Glycos_transf_2"/>
    <property type="match status" value="1"/>
</dbReference>
<dbReference type="Gene3D" id="3.90.550.10">
    <property type="entry name" value="Spore Coat Polysaccharide Biosynthesis Protein SpsA, Chain A"/>
    <property type="match status" value="1"/>
</dbReference>
<organism evidence="7 8">
    <name type="scientific">Lawsonibacter faecis</name>
    <dbReference type="NCBI Taxonomy" id="2763052"/>
    <lineage>
        <taxon>Bacteria</taxon>
        <taxon>Bacillati</taxon>
        <taxon>Bacillota</taxon>
        <taxon>Clostridia</taxon>
        <taxon>Eubacteriales</taxon>
        <taxon>Oscillospiraceae</taxon>
        <taxon>Lawsonibacter</taxon>
    </lineage>
</organism>
<dbReference type="PANTHER" id="PTHR43630">
    <property type="entry name" value="POLY-BETA-1,6-N-ACETYL-D-GLUCOSAMINE SYNTHASE"/>
    <property type="match status" value="1"/>
</dbReference>
<dbReference type="GO" id="GO:0016757">
    <property type="term" value="F:glycosyltransferase activity"/>
    <property type="evidence" value="ECO:0007669"/>
    <property type="project" value="UniProtKB-KW"/>
</dbReference>
<evidence type="ECO:0000259" key="5">
    <source>
        <dbReference type="Pfam" id="PF00535"/>
    </source>
</evidence>
<keyword evidence="4" id="KW-1133">Transmembrane helix</keyword>
<sequence>MRRTFSAICWTADGWPTRPPQREEAQALPTLETIVQSVNAFFLAYMLVYSSVLFLSVIVGVTQIARRTEQVKMRNSFKHEYYVPISILVPAHNEELTVVDTVLSLLSQNYKLYEIIVVDDGSTDATAQTLIDYFGMEEIRRPVRRRVPCRDAERIWETQAWKVPITLIRKVNGGKADALNMGINASRFPYFIAMDADSVLDDALESIAKTVLEDDRTVACGGLVRIANGAVLKDGKLVSYRLPKNFWARLQVMEYDRSFLASRMFFDMFNGNLIISGAFGLFKKETVIQAGGYDTNTLGEDMELVVRLHEYCRANRIPYVIKYASDAVCWSQAPSRLGDLRKQRRRWHIGMFQSIVKHRQLFLNPKYGLVGSFSFLYYILFELFSPLIQIVGLAFVALAYHLGMANVPFMLGYYLWSLLFGAVLSIAAFFTRVFTYRTKLPPGDYLRAVLVCIVENFGYRQLISLFGLSGLIGYRKYSKSWGRIQRTRFTGDDADQKEAGA</sequence>
<evidence type="ECO:0000256" key="4">
    <source>
        <dbReference type="SAM" id="Phobius"/>
    </source>
</evidence>
<evidence type="ECO:0000259" key="6">
    <source>
        <dbReference type="Pfam" id="PF13632"/>
    </source>
</evidence>
<comment type="caution">
    <text evidence="7">The sequence shown here is derived from an EMBL/GenBank/DDBJ whole genome shotgun (WGS) entry which is preliminary data.</text>
</comment>
<dbReference type="Proteomes" id="UP000607645">
    <property type="component" value="Unassembled WGS sequence"/>
</dbReference>
<dbReference type="CDD" id="cd06423">
    <property type="entry name" value="CESA_like"/>
    <property type="match status" value="1"/>
</dbReference>
<protein>
    <submittedName>
        <fullName evidence="7">Glycosyltransferase family 2 protein</fullName>
    </submittedName>
</protein>
<evidence type="ECO:0000313" key="7">
    <source>
        <dbReference type="EMBL" id="MBC5738494.1"/>
    </source>
</evidence>